<dbReference type="PRINTS" id="PR00413">
    <property type="entry name" value="HADHALOGNASE"/>
</dbReference>
<dbReference type="GO" id="GO:0044281">
    <property type="term" value="P:small molecule metabolic process"/>
    <property type="evidence" value="ECO:0007669"/>
    <property type="project" value="UniProtKB-ARBA"/>
</dbReference>
<name>U6SRT8_9BACI</name>
<dbReference type="Gene3D" id="1.10.150.520">
    <property type="match status" value="1"/>
</dbReference>
<keyword evidence="4" id="KW-0460">Magnesium</keyword>
<evidence type="ECO:0000313" key="6">
    <source>
        <dbReference type="Proteomes" id="UP000017170"/>
    </source>
</evidence>
<comment type="caution">
    <text evidence="5">The sequence shown here is derived from an EMBL/GenBank/DDBJ whole genome shotgun (WGS) entry which is preliminary data.</text>
</comment>
<dbReference type="SFLD" id="SFLDS00003">
    <property type="entry name" value="Haloacid_Dehalogenase"/>
    <property type="match status" value="1"/>
</dbReference>
<dbReference type="PATRIC" id="fig|1188261.3.peg.1483"/>
<evidence type="ECO:0000256" key="2">
    <source>
        <dbReference type="ARBA" id="ARBA00022723"/>
    </source>
</evidence>
<dbReference type="InterPro" id="IPR023214">
    <property type="entry name" value="HAD_sf"/>
</dbReference>
<dbReference type="RefSeq" id="WP_022627807.1">
    <property type="nucleotide sequence ID" value="NZ_ATAE01000020.1"/>
</dbReference>
<dbReference type="Gene3D" id="3.40.50.1000">
    <property type="entry name" value="HAD superfamily/HAD-like"/>
    <property type="match status" value="1"/>
</dbReference>
<keyword evidence="6" id="KW-1185">Reference proteome</keyword>
<dbReference type="GO" id="GO:0016791">
    <property type="term" value="F:phosphatase activity"/>
    <property type="evidence" value="ECO:0007669"/>
    <property type="project" value="TreeGrafter"/>
</dbReference>
<dbReference type="NCBIfam" id="TIGR01549">
    <property type="entry name" value="HAD-SF-IA-v1"/>
    <property type="match status" value="1"/>
</dbReference>
<dbReference type="EMBL" id="ATAE01000020">
    <property type="protein sequence ID" value="ERN53640.1"/>
    <property type="molecule type" value="Genomic_DNA"/>
</dbReference>
<keyword evidence="2" id="KW-0479">Metal-binding</keyword>
<dbReference type="GO" id="GO:0046872">
    <property type="term" value="F:metal ion binding"/>
    <property type="evidence" value="ECO:0007669"/>
    <property type="project" value="UniProtKB-KW"/>
</dbReference>
<dbReference type="InterPro" id="IPR041492">
    <property type="entry name" value="HAD_2"/>
</dbReference>
<dbReference type="NCBIfam" id="TIGR01509">
    <property type="entry name" value="HAD-SF-IA-v3"/>
    <property type="match status" value="1"/>
</dbReference>
<dbReference type="Proteomes" id="UP000017170">
    <property type="component" value="Unassembled WGS sequence"/>
</dbReference>
<reference evidence="5 6" key="1">
    <citation type="journal article" date="2013" name="Genome Announc.">
        <title>Genome Sequence of the Extreme Obligate Alkaliphile Bacillus marmarensis Strain DSM 21297.</title>
        <authorList>
            <person name="Wernick D.G."/>
            <person name="Choi K.Y."/>
            <person name="Tat C.A."/>
            <person name="Lafontaine Rivera J.G."/>
            <person name="Liao J.C."/>
        </authorList>
    </citation>
    <scope>NUCLEOTIDE SEQUENCE [LARGE SCALE GENOMIC DNA]</scope>
    <source>
        <strain evidence="5 6">DSM 21297</strain>
    </source>
</reference>
<dbReference type="InterPro" id="IPR051400">
    <property type="entry name" value="HAD-like_hydrolase"/>
</dbReference>
<dbReference type="PANTHER" id="PTHR46470">
    <property type="entry name" value="N-ACYLNEURAMINATE-9-PHOSPHATASE"/>
    <property type="match status" value="1"/>
</dbReference>
<sequence>MKAVLFDLDGTLLNRDASVHAFIENQYDRLNNGLKHIPKETYCSRFIELDKRGYVWKDKVYQQLLTEFDLSTLQWENMLEDYISEFKHHCVPFNGLKEMLKELKSMKLLVGMITNGYGQFQMDNIEALGIKEFFDVILVSEWEGMKKPNQEIFHRALERLNVASAESIFVGDHPDNDVYAAQQAGMKAIWKVDSGWDQVDADFIVENLLEIPTIIELLRKDTAPAQSIVPNKW</sequence>
<evidence type="ECO:0008006" key="7">
    <source>
        <dbReference type="Google" id="ProtNLM"/>
    </source>
</evidence>
<dbReference type="AlphaFoldDB" id="U6SRT8"/>
<evidence type="ECO:0000256" key="3">
    <source>
        <dbReference type="ARBA" id="ARBA00022801"/>
    </source>
</evidence>
<evidence type="ECO:0000256" key="4">
    <source>
        <dbReference type="ARBA" id="ARBA00022842"/>
    </source>
</evidence>
<evidence type="ECO:0000313" key="5">
    <source>
        <dbReference type="EMBL" id="ERN53640.1"/>
    </source>
</evidence>
<proteinExistence type="predicted"/>
<comment type="cofactor">
    <cofactor evidence="1">
        <name>Mg(2+)</name>
        <dbReference type="ChEBI" id="CHEBI:18420"/>
    </cofactor>
</comment>
<dbReference type="Pfam" id="PF13419">
    <property type="entry name" value="HAD_2"/>
    <property type="match status" value="1"/>
</dbReference>
<keyword evidence="3" id="KW-0378">Hydrolase</keyword>
<gene>
    <name evidence="5" type="ORF">A33I_10565</name>
</gene>
<accession>U6SRT8</accession>
<dbReference type="PROSITE" id="PS01228">
    <property type="entry name" value="COF_1"/>
    <property type="match status" value="1"/>
</dbReference>
<dbReference type="PANTHER" id="PTHR46470:SF2">
    <property type="entry name" value="GLYCERALDEHYDE 3-PHOSPHATE PHOSPHATASE"/>
    <property type="match status" value="1"/>
</dbReference>
<protein>
    <recommendedName>
        <fullName evidence="7">Hydrolase of the HAD superfamily</fullName>
    </recommendedName>
</protein>
<dbReference type="SFLD" id="SFLDG01129">
    <property type="entry name" value="C1.5:_HAD__Beta-PGM__Phosphata"/>
    <property type="match status" value="1"/>
</dbReference>
<dbReference type="InterPro" id="IPR006439">
    <property type="entry name" value="HAD-SF_hydro_IA"/>
</dbReference>
<dbReference type="InterPro" id="IPR036412">
    <property type="entry name" value="HAD-like_sf"/>
</dbReference>
<dbReference type="SUPFAM" id="SSF56784">
    <property type="entry name" value="HAD-like"/>
    <property type="match status" value="1"/>
</dbReference>
<evidence type="ECO:0000256" key="1">
    <source>
        <dbReference type="ARBA" id="ARBA00001946"/>
    </source>
</evidence>
<organism evidence="5 6">
    <name type="scientific">Alkalihalophilus marmarensis DSM 21297</name>
    <dbReference type="NCBI Taxonomy" id="1188261"/>
    <lineage>
        <taxon>Bacteria</taxon>
        <taxon>Bacillati</taxon>
        <taxon>Bacillota</taxon>
        <taxon>Bacilli</taxon>
        <taxon>Bacillales</taxon>
        <taxon>Bacillaceae</taxon>
        <taxon>Alkalihalophilus</taxon>
    </lineage>
</organism>